<dbReference type="Proteomes" id="UP000188324">
    <property type="component" value="Chromosome"/>
</dbReference>
<name>A0A1Q2CEZ6_9ACTN</name>
<organism evidence="2 3">
    <name type="scientific">Tessaracoccus flavus</name>
    <dbReference type="NCBI Taxonomy" id="1610493"/>
    <lineage>
        <taxon>Bacteria</taxon>
        <taxon>Bacillati</taxon>
        <taxon>Actinomycetota</taxon>
        <taxon>Actinomycetes</taxon>
        <taxon>Propionibacteriales</taxon>
        <taxon>Propionibacteriaceae</taxon>
        <taxon>Tessaracoccus</taxon>
    </lineage>
</organism>
<protein>
    <submittedName>
        <fullName evidence="2">Uncharacterized protein</fullName>
    </submittedName>
</protein>
<evidence type="ECO:0000313" key="2">
    <source>
        <dbReference type="EMBL" id="AQP44689.1"/>
    </source>
</evidence>
<dbReference type="KEGG" id="tfl:RPIT_07610"/>
<dbReference type="EMBL" id="CP019605">
    <property type="protein sequence ID" value="AQP44689.1"/>
    <property type="molecule type" value="Genomic_DNA"/>
</dbReference>
<keyword evidence="3" id="KW-1185">Reference proteome</keyword>
<reference evidence="2 3" key="1">
    <citation type="journal article" date="2016" name="Int. J. Syst. Evol. Microbiol.">
        <title>Tessaracoccus flavus sp. nov., isolated from the drainage system of a lindane-producing factory.</title>
        <authorList>
            <person name="Kumari R."/>
            <person name="Singh P."/>
            <person name="Schumann P."/>
            <person name="Lal R."/>
        </authorList>
    </citation>
    <scope>NUCLEOTIDE SEQUENCE [LARGE SCALE GENOMIC DNA]</scope>
    <source>
        <strain evidence="2 3">RP1T</strain>
    </source>
</reference>
<proteinExistence type="predicted"/>
<feature type="region of interest" description="Disordered" evidence="1">
    <location>
        <begin position="1"/>
        <end position="37"/>
    </location>
</feature>
<dbReference type="RefSeq" id="WP_077342022.1">
    <property type="nucleotide sequence ID" value="NZ_CP019605.1"/>
</dbReference>
<evidence type="ECO:0000313" key="3">
    <source>
        <dbReference type="Proteomes" id="UP000188324"/>
    </source>
</evidence>
<accession>A0A1Q2CEZ6</accession>
<dbReference type="STRING" id="1610493.RPIT_07610"/>
<sequence length="62" mass="6529">MKLDDECPSSVRRPYSEVQGLPSTVNSHGSVAPPLAETTTDGALKVIFTSTPPSSRGTLTLQ</sequence>
<dbReference type="AlphaFoldDB" id="A0A1Q2CEZ6"/>
<gene>
    <name evidence="2" type="ORF">RPIT_07610</name>
</gene>
<evidence type="ECO:0000256" key="1">
    <source>
        <dbReference type="SAM" id="MobiDB-lite"/>
    </source>
</evidence>